<dbReference type="Pfam" id="PF07219">
    <property type="entry name" value="HemY_N"/>
    <property type="match status" value="1"/>
</dbReference>
<dbReference type="InterPro" id="IPR010817">
    <property type="entry name" value="HemY_N"/>
</dbReference>
<feature type="domain" description="HemY N-terminal" evidence="7">
    <location>
        <begin position="26"/>
        <end position="132"/>
    </location>
</feature>
<dbReference type="SUPFAM" id="SSF48452">
    <property type="entry name" value="TPR-like"/>
    <property type="match status" value="1"/>
</dbReference>
<dbReference type="Gene3D" id="1.25.40.10">
    <property type="entry name" value="Tetratricopeptide repeat domain"/>
    <property type="match status" value="1"/>
</dbReference>
<evidence type="ECO:0000313" key="8">
    <source>
        <dbReference type="EMBL" id="SHO64274.1"/>
    </source>
</evidence>
<evidence type="ECO:0000256" key="3">
    <source>
        <dbReference type="ARBA" id="ARBA00022989"/>
    </source>
</evidence>
<proteinExistence type="predicted"/>
<protein>
    <submittedName>
        <fullName evidence="8">HemY protein</fullName>
    </submittedName>
</protein>
<keyword evidence="2 6" id="KW-0812">Transmembrane</keyword>
<dbReference type="Proteomes" id="UP000186406">
    <property type="component" value="Unassembled WGS sequence"/>
</dbReference>
<evidence type="ECO:0000256" key="5">
    <source>
        <dbReference type="SAM" id="MobiDB-lite"/>
    </source>
</evidence>
<comment type="subcellular location">
    <subcellularLocation>
        <location evidence="1">Membrane</location>
    </subcellularLocation>
</comment>
<keyword evidence="9" id="KW-1185">Reference proteome</keyword>
<keyword evidence="3 6" id="KW-1133">Transmembrane helix</keyword>
<feature type="transmembrane region" description="Helical" evidence="6">
    <location>
        <begin position="42"/>
        <end position="66"/>
    </location>
</feature>
<evidence type="ECO:0000256" key="2">
    <source>
        <dbReference type="ARBA" id="ARBA00022692"/>
    </source>
</evidence>
<accession>A0A1M7ZHC6</accession>
<feature type="compositionally biased region" description="Pro residues" evidence="5">
    <location>
        <begin position="479"/>
        <end position="488"/>
    </location>
</feature>
<dbReference type="AlphaFoldDB" id="A0A1M7ZHC6"/>
<reference evidence="8 9" key="1">
    <citation type="submission" date="2016-12" db="EMBL/GenBank/DDBJ databases">
        <authorList>
            <person name="Song W.-J."/>
            <person name="Kurnit D.M."/>
        </authorList>
    </citation>
    <scope>NUCLEOTIDE SEQUENCE [LARGE SCALE GENOMIC DNA]</scope>
    <source>
        <strain evidence="8 9">DSM 19599</strain>
    </source>
</reference>
<feature type="compositionally biased region" description="Low complexity" evidence="5">
    <location>
        <begin position="463"/>
        <end position="478"/>
    </location>
</feature>
<gene>
    <name evidence="8" type="ORF">SAMN02745172_01654</name>
</gene>
<feature type="transmembrane region" description="Helical" evidence="6">
    <location>
        <begin position="87"/>
        <end position="103"/>
    </location>
</feature>
<feature type="region of interest" description="Disordered" evidence="5">
    <location>
        <begin position="463"/>
        <end position="534"/>
    </location>
</feature>
<evidence type="ECO:0000256" key="6">
    <source>
        <dbReference type="SAM" id="Phobius"/>
    </source>
</evidence>
<dbReference type="GO" id="GO:0016020">
    <property type="term" value="C:membrane"/>
    <property type="evidence" value="ECO:0007669"/>
    <property type="project" value="UniProtKB-SubCell"/>
</dbReference>
<dbReference type="InterPro" id="IPR011990">
    <property type="entry name" value="TPR-like_helical_dom_sf"/>
</dbReference>
<dbReference type="InterPro" id="IPR016982">
    <property type="entry name" value="Mms48"/>
</dbReference>
<dbReference type="STRING" id="1123029.SAMN02745172_01654"/>
<dbReference type="RefSeq" id="WP_073627521.1">
    <property type="nucleotide sequence ID" value="NZ_FRXO01000003.1"/>
</dbReference>
<feature type="compositionally biased region" description="Low complexity" evidence="5">
    <location>
        <begin position="490"/>
        <end position="503"/>
    </location>
</feature>
<evidence type="ECO:0000256" key="1">
    <source>
        <dbReference type="ARBA" id="ARBA00004370"/>
    </source>
</evidence>
<evidence type="ECO:0000313" key="9">
    <source>
        <dbReference type="Proteomes" id="UP000186406"/>
    </source>
</evidence>
<dbReference type="EMBL" id="FRXO01000003">
    <property type="protein sequence ID" value="SHO64274.1"/>
    <property type="molecule type" value="Genomic_DNA"/>
</dbReference>
<dbReference type="PIRSF" id="PIRSF031802">
    <property type="entry name" value="UCP031802"/>
    <property type="match status" value="1"/>
</dbReference>
<sequence>MIRILAFLAVVFALAAGASWIADRPGAVAFDWLGYHVETSMTVALVALLVFVVVVLVVWSILVALWRSPRRLRHYFVRSRRERGRNALSRGLVAVGAGDLRLARRYMTEARRAVPHDPATRLLEAQTAQLAGDRAGARAAFEAMLEREETRLLGLRGLFVEATREGAAEAAHSYAERAAREAPALPWAASALFEQAAAARQFDRAIELLSRNAGARLVEKPRARRLKAVLLTARALELEAGDPELARAMALEAHSLAPDLEPAAAVAGRLLTRNGEVRKATKVVEATWKRSPHPELAETYAAIRPGDSARDRLKRMRALAALSPRHVEGELAVAHAAIEAREFETARGLLRTVLETRPSQRACLLMADLEEAEFGAGGRMREWLGRAVNAPRDPVWTADGYVSEHWGPISPVTGRLDAFEWKVPVEALDAPSAPVVDEALFGPPPAPPAPAALVPAAAASASPAVATGPVPPAAAVAPGTPPDVPRPRPASESATASPSEAEPFSLSHPPDDPGPDFDEDDLTTTSAAKVAARS</sequence>
<feature type="compositionally biased region" description="Acidic residues" evidence="5">
    <location>
        <begin position="513"/>
        <end position="522"/>
    </location>
</feature>
<keyword evidence="4 6" id="KW-0472">Membrane</keyword>
<evidence type="ECO:0000256" key="4">
    <source>
        <dbReference type="ARBA" id="ARBA00023136"/>
    </source>
</evidence>
<organism evidence="8 9">
    <name type="scientific">Pseudoxanthobacter soli DSM 19599</name>
    <dbReference type="NCBI Taxonomy" id="1123029"/>
    <lineage>
        <taxon>Bacteria</taxon>
        <taxon>Pseudomonadati</taxon>
        <taxon>Pseudomonadota</taxon>
        <taxon>Alphaproteobacteria</taxon>
        <taxon>Hyphomicrobiales</taxon>
        <taxon>Segnochrobactraceae</taxon>
        <taxon>Pseudoxanthobacter</taxon>
    </lineage>
</organism>
<dbReference type="OrthoDB" id="9798343at2"/>
<evidence type="ECO:0000259" key="7">
    <source>
        <dbReference type="Pfam" id="PF07219"/>
    </source>
</evidence>
<name>A0A1M7ZHC6_9HYPH</name>